<dbReference type="Gene3D" id="2.60.40.10">
    <property type="entry name" value="Immunoglobulins"/>
    <property type="match status" value="6"/>
</dbReference>
<dbReference type="GO" id="GO:0043025">
    <property type="term" value="C:neuronal cell body"/>
    <property type="evidence" value="ECO:0007669"/>
    <property type="project" value="TreeGrafter"/>
</dbReference>
<dbReference type="InterPro" id="IPR050958">
    <property type="entry name" value="Cell_Adh-Cytoskel_Orgn"/>
</dbReference>
<dbReference type="SUPFAM" id="SSF48726">
    <property type="entry name" value="Immunoglobulin"/>
    <property type="match status" value="6"/>
</dbReference>
<feature type="domain" description="Ig-like" evidence="3">
    <location>
        <begin position="341"/>
        <end position="436"/>
    </location>
</feature>
<keyword evidence="2" id="KW-1015">Disulfide bond</keyword>
<feature type="domain" description="Ig-like" evidence="3">
    <location>
        <begin position="442"/>
        <end position="537"/>
    </location>
</feature>
<dbReference type="Pfam" id="PF13927">
    <property type="entry name" value="Ig_3"/>
    <property type="match status" value="6"/>
</dbReference>
<comment type="caution">
    <text evidence="4">The sequence shown here is derived from an EMBL/GenBank/DDBJ whole genome shotgun (WGS) entry which is preliminary data.</text>
</comment>
<dbReference type="InterPro" id="IPR013106">
    <property type="entry name" value="Ig_V-set"/>
</dbReference>
<dbReference type="GO" id="GO:0005886">
    <property type="term" value="C:plasma membrane"/>
    <property type="evidence" value="ECO:0007669"/>
    <property type="project" value="TreeGrafter"/>
</dbReference>
<keyword evidence="1" id="KW-0732">Signal</keyword>
<dbReference type="SMART" id="SM00409">
    <property type="entry name" value="IG"/>
    <property type="match status" value="6"/>
</dbReference>
<dbReference type="GO" id="GO:0050808">
    <property type="term" value="P:synapse organization"/>
    <property type="evidence" value="ECO:0007669"/>
    <property type="project" value="TreeGrafter"/>
</dbReference>
<feature type="domain" description="Ig-like" evidence="3">
    <location>
        <begin position="38"/>
        <end position="133"/>
    </location>
</feature>
<dbReference type="PANTHER" id="PTHR45080:SF8">
    <property type="entry name" value="IG-LIKE DOMAIN-CONTAINING PROTEIN"/>
    <property type="match status" value="1"/>
</dbReference>
<feature type="domain" description="Ig-like" evidence="3">
    <location>
        <begin position="241"/>
        <end position="335"/>
    </location>
</feature>
<evidence type="ECO:0000313" key="4">
    <source>
        <dbReference type="EMBL" id="CAG2218677.1"/>
    </source>
</evidence>
<dbReference type="InterPro" id="IPR007110">
    <property type="entry name" value="Ig-like_dom"/>
</dbReference>
<organism evidence="4 5">
    <name type="scientific">Mytilus edulis</name>
    <name type="common">Blue mussel</name>
    <dbReference type="NCBI Taxonomy" id="6550"/>
    <lineage>
        <taxon>Eukaryota</taxon>
        <taxon>Metazoa</taxon>
        <taxon>Spiralia</taxon>
        <taxon>Lophotrochozoa</taxon>
        <taxon>Mollusca</taxon>
        <taxon>Bivalvia</taxon>
        <taxon>Autobranchia</taxon>
        <taxon>Pteriomorphia</taxon>
        <taxon>Mytilida</taxon>
        <taxon>Mytiloidea</taxon>
        <taxon>Mytilidae</taxon>
        <taxon>Mytilinae</taxon>
        <taxon>Mytilus</taxon>
    </lineage>
</organism>
<dbReference type="InterPro" id="IPR036179">
    <property type="entry name" value="Ig-like_dom_sf"/>
</dbReference>
<sequence length="644" mass="68087">MEEVINICFSCELTEILTRMSFVKPCSSLFVCPENSAPVVNVASNAYSVNIGNSITLQCNVQANPFHTSVKWQRVDNNDNAVDIDMTNSRYNGSQVNSPSLVISQTITSDEGRYFCLATNAVGTGQSQQTYLTVVGSTPTATVDQPQYSANKGSDITLQCSYTANPAASMVRWERDNGNTVVEIGDTTNNNKYGGSAVSSPSLIIYNAEESDEGNYKCKVTNSVGTGISPTTNLEVVGNIPIVTVTTSAYIVDVNSSITLDCQVTVNPTHTSVFWQKVTGGNTETIYIHGGKYNGSSISNPSLNISDVEFSDAGTYYCYARNSVGTGSSTQVVLAVSGNTPSVSLSQNNMTVNYGNNVTIGCVVVANPYQTSVYWQKISGELTVTIDMTNTSKYGGATVALPSLYIIGADTSDGANYVCFAVNSNGTGQSCEGTLTVLGYTPNISLTQNTMTVNYGNNVTIGCVVSANPSHTSVYWQKISGGQTVTIDMSNTYKYGGGNVASPSLYIIRADTSDAAYYVCFATNSVGTGQSSLGTLTVAGNIPIITVPTSAYIVNIDNSITLACQVTAYPTHNSVYWQKVIGANTKIIQIDGEKYTGSSVTNHGLTISNAQFSDAGSYYCYAANSVGTGSSTQIIVAVAGSEYF</sequence>
<protein>
    <recommendedName>
        <fullName evidence="3">Ig-like domain-containing protein</fullName>
    </recommendedName>
</protein>
<feature type="domain" description="Ig-like" evidence="3">
    <location>
        <begin position="139"/>
        <end position="235"/>
    </location>
</feature>
<evidence type="ECO:0000259" key="3">
    <source>
        <dbReference type="PROSITE" id="PS50835"/>
    </source>
</evidence>
<keyword evidence="5" id="KW-1185">Reference proteome</keyword>
<reference evidence="4" key="1">
    <citation type="submission" date="2021-03" db="EMBL/GenBank/DDBJ databases">
        <authorList>
            <person name="Bekaert M."/>
        </authorList>
    </citation>
    <scope>NUCLEOTIDE SEQUENCE</scope>
</reference>
<evidence type="ECO:0000256" key="1">
    <source>
        <dbReference type="ARBA" id="ARBA00022729"/>
    </source>
</evidence>
<dbReference type="SMART" id="SM00408">
    <property type="entry name" value="IGc2"/>
    <property type="match status" value="6"/>
</dbReference>
<dbReference type="Proteomes" id="UP000683360">
    <property type="component" value="Unassembled WGS sequence"/>
</dbReference>
<evidence type="ECO:0000313" key="5">
    <source>
        <dbReference type="Proteomes" id="UP000683360"/>
    </source>
</evidence>
<dbReference type="CDD" id="cd00096">
    <property type="entry name" value="Ig"/>
    <property type="match status" value="3"/>
</dbReference>
<name>A0A8S3SFT8_MYTED</name>
<accession>A0A8S3SFT8</accession>
<dbReference type="GO" id="GO:0008046">
    <property type="term" value="F:axon guidance receptor activity"/>
    <property type="evidence" value="ECO:0007669"/>
    <property type="project" value="TreeGrafter"/>
</dbReference>
<evidence type="ECO:0000256" key="2">
    <source>
        <dbReference type="ARBA" id="ARBA00023157"/>
    </source>
</evidence>
<dbReference type="PROSITE" id="PS50835">
    <property type="entry name" value="IG_LIKE"/>
    <property type="match status" value="6"/>
</dbReference>
<proteinExistence type="predicted"/>
<dbReference type="PANTHER" id="PTHR45080">
    <property type="entry name" value="CONTACTIN 5"/>
    <property type="match status" value="1"/>
</dbReference>
<dbReference type="InterPro" id="IPR003599">
    <property type="entry name" value="Ig_sub"/>
</dbReference>
<feature type="domain" description="Ig-like" evidence="3">
    <location>
        <begin position="543"/>
        <end position="637"/>
    </location>
</feature>
<dbReference type="InterPro" id="IPR003598">
    <property type="entry name" value="Ig_sub2"/>
</dbReference>
<dbReference type="GO" id="GO:0030424">
    <property type="term" value="C:axon"/>
    <property type="evidence" value="ECO:0007669"/>
    <property type="project" value="TreeGrafter"/>
</dbReference>
<gene>
    <name evidence="4" type="ORF">MEDL_32255</name>
</gene>
<dbReference type="OrthoDB" id="6157574at2759"/>
<dbReference type="InterPro" id="IPR013783">
    <property type="entry name" value="Ig-like_fold"/>
</dbReference>
<dbReference type="AlphaFoldDB" id="A0A8S3SFT8"/>
<dbReference type="GO" id="GO:0007156">
    <property type="term" value="P:homophilic cell adhesion via plasma membrane adhesion molecules"/>
    <property type="evidence" value="ECO:0007669"/>
    <property type="project" value="TreeGrafter"/>
</dbReference>
<dbReference type="SMART" id="SM00406">
    <property type="entry name" value="IGv"/>
    <property type="match status" value="3"/>
</dbReference>
<dbReference type="EMBL" id="CAJPWZ010001605">
    <property type="protein sequence ID" value="CAG2218677.1"/>
    <property type="molecule type" value="Genomic_DNA"/>
</dbReference>